<protein>
    <recommendedName>
        <fullName evidence="3">von Willebrand factor, type A</fullName>
    </recommendedName>
</protein>
<evidence type="ECO:0000313" key="2">
    <source>
        <dbReference type="Proteomes" id="UP000005139"/>
    </source>
</evidence>
<sequence length="185" mass="21238">MGGLERSTIRGFNEFIAKQAQLEGRTLLTVILFDHEYEILWNGIDVKGVKLTENEYYVRGCTALLDAIGKTIVDVNYRLSKTNESERPGKVIFVITTDGLENASREFTYRKVKELIRRQQEQYGWEFIFLGANIDVEQEADKIGIHIDNAFNFEASTAGIEAMYLKVNEAVCEKRNQYLSPRKTK</sequence>
<reference evidence="1 2" key="1">
    <citation type="submission" date="2007-01" db="EMBL/GenBank/DDBJ databases">
        <title>Annotation of the draft genome assembly of Thermosinus carboxydivorans Nor1.</title>
        <authorList>
            <consortium name="US DOE Joint Genome Institute (JGI-ORNL)"/>
            <person name="Larimer F."/>
            <person name="Land M."/>
            <person name="Hauser L."/>
        </authorList>
    </citation>
    <scope>NUCLEOTIDE SEQUENCE [LARGE SCALE GENOMIC DNA]</scope>
    <source>
        <strain evidence="1 2">Nor1</strain>
    </source>
</reference>
<gene>
    <name evidence="1" type="ORF">TcarDRAFT_1574</name>
</gene>
<comment type="caution">
    <text evidence="1">The sequence shown here is derived from an EMBL/GenBank/DDBJ whole genome shotgun (WGS) entry which is preliminary data.</text>
</comment>
<evidence type="ECO:0000313" key="1">
    <source>
        <dbReference type="EMBL" id="EAX47885.1"/>
    </source>
</evidence>
<dbReference type="EMBL" id="AAWL01000006">
    <property type="protein sequence ID" value="EAX47885.1"/>
    <property type="molecule type" value="Genomic_DNA"/>
</dbReference>
<organism evidence="1 2">
    <name type="scientific">Thermosinus carboxydivorans Nor1</name>
    <dbReference type="NCBI Taxonomy" id="401526"/>
    <lineage>
        <taxon>Bacteria</taxon>
        <taxon>Bacillati</taxon>
        <taxon>Bacillota</taxon>
        <taxon>Negativicutes</taxon>
        <taxon>Selenomonadales</taxon>
        <taxon>Sporomusaceae</taxon>
        <taxon>Thermosinus</taxon>
    </lineage>
</organism>
<dbReference type="eggNOG" id="COG2304">
    <property type="taxonomic scope" value="Bacteria"/>
</dbReference>
<evidence type="ECO:0008006" key="3">
    <source>
        <dbReference type="Google" id="ProtNLM"/>
    </source>
</evidence>
<keyword evidence="2" id="KW-1185">Reference proteome</keyword>
<accession>A1HQ36</accession>
<name>A1HQ36_9FIRM</name>
<proteinExistence type="predicted"/>
<dbReference type="AlphaFoldDB" id="A1HQ36"/>
<reference evidence="1 2" key="2">
    <citation type="submission" date="2007-01" db="EMBL/GenBank/DDBJ databases">
        <title>Sequencing of the draft genome and assembly of Thermosinus carboxydivorans Nor1.</title>
        <authorList>
            <consortium name="US DOE Joint Genome Institute (JGI-PGF)"/>
            <person name="Copeland A."/>
            <person name="Lucas S."/>
            <person name="Lapidus A."/>
            <person name="Barry K."/>
            <person name="Glavina del Rio T."/>
            <person name="Dalin E."/>
            <person name="Tice H."/>
            <person name="Bruce D."/>
            <person name="Pitluck S."/>
            <person name="Richardson P."/>
        </authorList>
    </citation>
    <scope>NUCLEOTIDE SEQUENCE [LARGE SCALE GENOMIC DNA]</scope>
    <source>
        <strain evidence="1 2">Nor1</strain>
    </source>
</reference>
<dbReference type="Proteomes" id="UP000005139">
    <property type="component" value="Unassembled WGS sequence"/>
</dbReference>